<accession>A0A7J7I2V0</accession>
<proteinExistence type="predicted"/>
<evidence type="ECO:0000313" key="2">
    <source>
        <dbReference type="Proteomes" id="UP000593564"/>
    </source>
</evidence>
<protein>
    <submittedName>
        <fullName evidence="1">Uncharacterized protein</fullName>
    </submittedName>
</protein>
<reference evidence="2" key="1">
    <citation type="journal article" date="2020" name="Nat. Commun.">
        <title>Genome assembly of wild tea tree DASZ reveals pedigree and selection history of tea varieties.</title>
        <authorList>
            <person name="Zhang W."/>
            <person name="Zhang Y."/>
            <person name="Qiu H."/>
            <person name="Guo Y."/>
            <person name="Wan H."/>
            <person name="Zhang X."/>
            <person name="Scossa F."/>
            <person name="Alseekh S."/>
            <person name="Zhang Q."/>
            <person name="Wang P."/>
            <person name="Xu L."/>
            <person name="Schmidt M.H."/>
            <person name="Jia X."/>
            <person name="Li D."/>
            <person name="Zhu A."/>
            <person name="Guo F."/>
            <person name="Chen W."/>
            <person name="Ni D."/>
            <person name="Usadel B."/>
            <person name="Fernie A.R."/>
            <person name="Wen W."/>
        </authorList>
    </citation>
    <scope>NUCLEOTIDE SEQUENCE [LARGE SCALE GENOMIC DNA]</scope>
    <source>
        <strain evidence="2">cv. G240</strain>
    </source>
</reference>
<organism evidence="1 2">
    <name type="scientific">Camellia sinensis</name>
    <name type="common">Tea plant</name>
    <name type="synonym">Thea sinensis</name>
    <dbReference type="NCBI Taxonomy" id="4442"/>
    <lineage>
        <taxon>Eukaryota</taxon>
        <taxon>Viridiplantae</taxon>
        <taxon>Streptophyta</taxon>
        <taxon>Embryophyta</taxon>
        <taxon>Tracheophyta</taxon>
        <taxon>Spermatophyta</taxon>
        <taxon>Magnoliopsida</taxon>
        <taxon>eudicotyledons</taxon>
        <taxon>Gunneridae</taxon>
        <taxon>Pentapetalae</taxon>
        <taxon>asterids</taxon>
        <taxon>Ericales</taxon>
        <taxon>Theaceae</taxon>
        <taxon>Camellia</taxon>
    </lineage>
</organism>
<dbReference type="Proteomes" id="UP000593564">
    <property type="component" value="Unassembled WGS sequence"/>
</dbReference>
<reference evidence="1 2" key="2">
    <citation type="submission" date="2020-07" db="EMBL/GenBank/DDBJ databases">
        <title>Genome assembly of wild tea tree DASZ reveals pedigree and selection history of tea varieties.</title>
        <authorList>
            <person name="Zhang W."/>
        </authorList>
    </citation>
    <scope>NUCLEOTIDE SEQUENCE [LARGE SCALE GENOMIC DNA]</scope>
    <source>
        <strain evidence="2">cv. G240</strain>
        <tissue evidence="1">Leaf</tissue>
    </source>
</reference>
<sequence length="123" mass="13590">MALNEALFVDIDEATDDEDFNILPERFKEPQKMEFLCALTLPVGKLVVNYVEQNHKKSKDSYVLSFLEVAKEYRPSPGTYRPVSVTQAATGRYSPVRTVSGSRFINSLAASQLPSIAALCSGT</sequence>
<dbReference type="EMBL" id="JACBKZ010000001">
    <property type="protein sequence ID" value="KAF5959075.1"/>
    <property type="molecule type" value="Genomic_DNA"/>
</dbReference>
<dbReference type="AlphaFoldDB" id="A0A7J7I2V0"/>
<comment type="caution">
    <text evidence="1">The sequence shown here is derived from an EMBL/GenBank/DDBJ whole genome shotgun (WGS) entry which is preliminary data.</text>
</comment>
<keyword evidence="2" id="KW-1185">Reference proteome</keyword>
<evidence type="ECO:0000313" key="1">
    <source>
        <dbReference type="EMBL" id="KAF5959075.1"/>
    </source>
</evidence>
<name>A0A7J7I2V0_CAMSI</name>
<gene>
    <name evidence="1" type="ORF">HYC85_000284</name>
</gene>